<dbReference type="PANTHER" id="PTHR13040">
    <property type="entry name" value="AUTOPHAGY PROTEIN 5"/>
    <property type="match status" value="1"/>
</dbReference>
<evidence type="ECO:0000256" key="5">
    <source>
        <dbReference type="RuleBase" id="RU361202"/>
    </source>
</evidence>
<feature type="domain" description="Autophagy protein ATG5 alpha-helical bundle region" evidence="8">
    <location>
        <begin position="85"/>
        <end position="133"/>
    </location>
</feature>
<dbReference type="Gene3D" id="3.10.20.620">
    <property type="match status" value="1"/>
</dbReference>
<evidence type="ECO:0000256" key="3">
    <source>
        <dbReference type="ARBA" id="ARBA00022843"/>
    </source>
</evidence>
<dbReference type="GO" id="GO:0061908">
    <property type="term" value="C:phagophore"/>
    <property type="evidence" value="ECO:0007669"/>
    <property type="project" value="TreeGrafter"/>
</dbReference>
<dbReference type="Gene3D" id="1.10.246.190">
    <property type="entry name" value="Autophagy protein Apg5, helix rich domain"/>
    <property type="match status" value="1"/>
</dbReference>
<dbReference type="InterPro" id="IPR048318">
    <property type="entry name" value="ATG5_UblB"/>
</dbReference>
<keyword evidence="3 5" id="KW-0832">Ubl conjugation</keyword>
<dbReference type="OrthoDB" id="272162at2759"/>
<keyword evidence="5" id="KW-0472">Membrane</keyword>
<evidence type="ECO:0000256" key="1">
    <source>
        <dbReference type="ARBA" id="ARBA00006910"/>
    </source>
</evidence>
<gene>
    <name evidence="10" type="primary">ATG5</name>
    <name evidence="10" type="ORF">H4219_000426</name>
</gene>
<dbReference type="Pfam" id="PF20637">
    <property type="entry name" value="ATG5_HBR"/>
    <property type="match status" value="1"/>
</dbReference>
<protein>
    <recommendedName>
        <fullName evidence="5">Autophagy protein 5</fullName>
    </recommendedName>
</protein>
<evidence type="ECO:0000313" key="11">
    <source>
        <dbReference type="Proteomes" id="UP001150538"/>
    </source>
</evidence>
<reference evidence="10" key="1">
    <citation type="submission" date="2022-07" db="EMBL/GenBank/DDBJ databases">
        <title>Phylogenomic reconstructions and comparative analyses of Kickxellomycotina fungi.</title>
        <authorList>
            <person name="Reynolds N.K."/>
            <person name="Stajich J.E."/>
            <person name="Barry K."/>
            <person name="Grigoriev I.V."/>
            <person name="Crous P."/>
            <person name="Smith M.E."/>
        </authorList>
    </citation>
    <scope>NUCLEOTIDE SEQUENCE</scope>
    <source>
        <strain evidence="10">NBRC 100468</strain>
    </source>
</reference>
<dbReference type="InterPro" id="IPR048940">
    <property type="entry name" value="ATG5_HBR"/>
</dbReference>
<sequence>MEVEGVPLKWHYPIGLLYDIHVNAVKKAQKLVRTMDEGYRDSPRSTNSHSPPLSGEESVTIPWSVTLHLRKFPSDKLIRSPTSQTMRDMHMAMADYIRHGSTKRVMDLSKDDQTQLLDGLESHSFEQYHAIQTFLSSPTSTVSHNSSNNGLPRNIPIRWHIFPKGSFQPDHAIILQDLIPPTSPQSPANMPRVNIKPVSSPMLKKPPNGAWLTLLDGFKQVYPEVFLPQTKETTESPTTSKETKGTDPQSTSVVSRWECWTQGIQPPWDAPLIWLSSNLSYLDGFLHIVLVETK</sequence>
<dbReference type="AlphaFoldDB" id="A0A9W8A5T3"/>
<keyword evidence="5" id="KW-0813">Transport</keyword>
<dbReference type="InterPro" id="IPR007239">
    <property type="entry name" value="Atg5"/>
</dbReference>
<dbReference type="GO" id="GO:0044233">
    <property type="term" value="C:mitochondria-associated endoplasmic reticulum membrane contact site"/>
    <property type="evidence" value="ECO:0007669"/>
    <property type="project" value="TreeGrafter"/>
</dbReference>
<dbReference type="InterPro" id="IPR042527">
    <property type="entry name" value="Atg5_UblA_dom_sf"/>
</dbReference>
<feature type="domain" description="Autophagy protein ATG5 UblB" evidence="7">
    <location>
        <begin position="154"/>
        <end position="290"/>
    </location>
</feature>
<comment type="subcellular location">
    <subcellularLocation>
        <location evidence="5">Preautophagosomal structure membrane</location>
        <topology evidence="5">Peripheral membrane protein</topology>
    </subcellularLocation>
</comment>
<dbReference type="GO" id="GO:0000422">
    <property type="term" value="P:autophagy of mitochondrion"/>
    <property type="evidence" value="ECO:0007669"/>
    <property type="project" value="TreeGrafter"/>
</dbReference>
<comment type="function">
    <text evidence="5">Involved in cytoplasm to vacuole transport (Cvt) and autophagic vesicle formation.</text>
</comment>
<feature type="region of interest" description="Disordered" evidence="6">
    <location>
        <begin position="36"/>
        <end position="57"/>
    </location>
</feature>
<evidence type="ECO:0000256" key="2">
    <source>
        <dbReference type="ARBA" id="ARBA00022499"/>
    </source>
</evidence>
<dbReference type="GO" id="GO:0034045">
    <property type="term" value="C:phagophore assembly site membrane"/>
    <property type="evidence" value="ECO:0007669"/>
    <property type="project" value="UniProtKB-SubCell"/>
</dbReference>
<keyword evidence="4 5" id="KW-0072">Autophagy</keyword>
<organism evidence="10 11">
    <name type="scientific">Mycoemilia scoparia</name>
    <dbReference type="NCBI Taxonomy" id="417184"/>
    <lineage>
        <taxon>Eukaryota</taxon>
        <taxon>Fungi</taxon>
        <taxon>Fungi incertae sedis</taxon>
        <taxon>Zoopagomycota</taxon>
        <taxon>Kickxellomycotina</taxon>
        <taxon>Kickxellomycetes</taxon>
        <taxon>Kickxellales</taxon>
        <taxon>Kickxellaceae</taxon>
        <taxon>Mycoemilia</taxon>
    </lineage>
</organism>
<evidence type="ECO:0000256" key="6">
    <source>
        <dbReference type="SAM" id="MobiDB-lite"/>
    </source>
</evidence>
<evidence type="ECO:0000259" key="8">
    <source>
        <dbReference type="Pfam" id="PF20637"/>
    </source>
</evidence>
<evidence type="ECO:0000259" key="9">
    <source>
        <dbReference type="Pfam" id="PF20638"/>
    </source>
</evidence>
<dbReference type="Proteomes" id="UP001150538">
    <property type="component" value="Unassembled WGS sequence"/>
</dbReference>
<dbReference type="Gene3D" id="3.10.20.90">
    <property type="entry name" value="Phosphatidylinositol 3-kinase Catalytic Subunit, Chain A, domain 1"/>
    <property type="match status" value="1"/>
</dbReference>
<comment type="subunit">
    <text evidence="5">Conjugated with ATG12.</text>
</comment>
<keyword evidence="11" id="KW-1185">Reference proteome</keyword>
<dbReference type="GO" id="GO:0005776">
    <property type="term" value="C:autophagosome"/>
    <property type="evidence" value="ECO:0007669"/>
    <property type="project" value="TreeGrafter"/>
</dbReference>
<proteinExistence type="inferred from homology"/>
<name>A0A9W8A5T3_9FUNG</name>
<evidence type="ECO:0000313" key="10">
    <source>
        <dbReference type="EMBL" id="KAJ1921693.1"/>
    </source>
</evidence>
<dbReference type="InterPro" id="IPR042526">
    <property type="entry name" value="Atg5_HR"/>
</dbReference>
<comment type="caution">
    <text evidence="10">The sequence shown here is derived from an EMBL/GenBank/DDBJ whole genome shotgun (WGS) entry which is preliminary data.</text>
</comment>
<dbReference type="GO" id="GO:0019776">
    <property type="term" value="F:Atg8-family ligase activity"/>
    <property type="evidence" value="ECO:0007669"/>
    <property type="project" value="TreeGrafter"/>
</dbReference>
<dbReference type="Pfam" id="PF04106">
    <property type="entry name" value="ATG5_UblB"/>
    <property type="match status" value="1"/>
</dbReference>
<comment type="similarity">
    <text evidence="1 5">Belongs to the ATG5 family.</text>
</comment>
<dbReference type="GO" id="GO:0034274">
    <property type="term" value="C:Atg12-Atg5-Atg16 complex"/>
    <property type="evidence" value="ECO:0007669"/>
    <property type="project" value="TreeGrafter"/>
</dbReference>
<evidence type="ECO:0000256" key="4">
    <source>
        <dbReference type="ARBA" id="ARBA00023006"/>
    </source>
</evidence>
<feature type="region of interest" description="Disordered" evidence="6">
    <location>
        <begin position="229"/>
        <end position="251"/>
    </location>
</feature>
<accession>A0A9W8A5T3</accession>
<dbReference type="GO" id="GO:0034727">
    <property type="term" value="P:piecemeal microautophagy of the nucleus"/>
    <property type="evidence" value="ECO:0007669"/>
    <property type="project" value="TreeGrafter"/>
</dbReference>
<dbReference type="PANTHER" id="PTHR13040:SF2">
    <property type="entry name" value="AUTOPHAGY PROTEIN 5"/>
    <property type="match status" value="1"/>
</dbReference>
<keyword evidence="2 5" id="KW-1017">Isopeptide bond</keyword>
<dbReference type="InterPro" id="IPR048939">
    <property type="entry name" value="ATG5_UblA"/>
</dbReference>
<dbReference type="EMBL" id="JANBPU010000003">
    <property type="protein sequence ID" value="KAJ1921693.1"/>
    <property type="molecule type" value="Genomic_DNA"/>
</dbReference>
<dbReference type="Pfam" id="PF20638">
    <property type="entry name" value="ATG5_UblA"/>
    <property type="match status" value="1"/>
</dbReference>
<feature type="domain" description="Autophagy protein ATG5 UblA" evidence="9">
    <location>
        <begin position="2"/>
        <end position="68"/>
    </location>
</feature>
<evidence type="ECO:0000259" key="7">
    <source>
        <dbReference type="Pfam" id="PF04106"/>
    </source>
</evidence>
<dbReference type="GO" id="GO:0006995">
    <property type="term" value="P:cellular response to nitrogen starvation"/>
    <property type="evidence" value="ECO:0007669"/>
    <property type="project" value="TreeGrafter"/>
</dbReference>